<comment type="caution">
    <text evidence="11">The sequence shown here is derived from an EMBL/GenBank/DDBJ whole genome shotgun (WGS) entry which is preliminary data.</text>
</comment>
<dbReference type="SUPFAM" id="SSF64438">
    <property type="entry name" value="CNF1/YfiH-like putative cysteine hydrolases"/>
    <property type="match status" value="1"/>
</dbReference>
<dbReference type="InterPro" id="IPR003730">
    <property type="entry name" value="Cu_polyphenol_OxRdtase"/>
</dbReference>
<evidence type="ECO:0000256" key="1">
    <source>
        <dbReference type="ARBA" id="ARBA00000553"/>
    </source>
</evidence>
<evidence type="ECO:0000256" key="2">
    <source>
        <dbReference type="ARBA" id="ARBA00007353"/>
    </source>
</evidence>
<comment type="catalytic activity">
    <reaction evidence="1">
        <text>inosine + phosphate = alpha-D-ribose 1-phosphate + hypoxanthine</text>
        <dbReference type="Rhea" id="RHEA:27646"/>
        <dbReference type="ChEBI" id="CHEBI:17368"/>
        <dbReference type="ChEBI" id="CHEBI:17596"/>
        <dbReference type="ChEBI" id="CHEBI:43474"/>
        <dbReference type="ChEBI" id="CHEBI:57720"/>
        <dbReference type="EC" id="2.4.2.1"/>
    </reaction>
    <physiologicalReaction direction="left-to-right" evidence="1">
        <dbReference type="Rhea" id="RHEA:27647"/>
    </physiologicalReaction>
</comment>
<evidence type="ECO:0000256" key="9">
    <source>
        <dbReference type="ARBA" id="ARBA00049893"/>
    </source>
</evidence>
<keyword evidence="3" id="KW-0808">Transferase</keyword>
<dbReference type="Proteomes" id="UP001569154">
    <property type="component" value="Unassembled WGS sequence"/>
</dbReference>
<dbReference type="Pfam" id="PF02578">
    <property type="entry name" value="Cu-oxidase_4"/>
    <property type="match status" value="1"/>
</dbReference>
<keyword evidence="12" id="KW-1185">Reference proteome</keyword>
<dbReference type="RefSeq" id="WP_017014449.1">
    <property type="nucleotide sequence ID" value="NZ_AJYG02000062.1"/>
</dbReference>
<evidence type="ECO:0000256" key="5">
    <source>
        <dbReference type="ARBA" id="ARBA00022801"/>
    </source>
</evidence>
<protein>
    <recommendedName>
        <fullName evidence="10">Purine nucleoside phosphorylase</fullName>
    </recommendedName>
</protein>
<proteinExistence type="inferred from homology"/>
<comment type="catalytic activity">
    <reaction evidence="7">
        <text>adenosine + H2O + H(+) = inosine + NH4(+)</text>
        <dbReference type="Rhea" id="RHEA:24408"/>
        <dbReference type="ChEBI" id="CHEBI:15377"/>
        <dbReference type="ChEBI" id="CHEBI:15378"/>
        <dbReference type="ChEBI" id="CHEBI:16335"/>
        <dbReference type="ChEBI" id="CHEBI:17596"/>
        <dbReference type="ChEBI" id="CHEBI:28938"/>
        <dbReference type="EC" id="3.5.4.4"/>
    </reaction>
    <physiologicalReaction direction="left-to-right" evidence="7">
        <dbReference type="Rhea" id="RHEA:24409"/>
    </physiologicalReaction>
</comment>
<evidence type="ECO:0000256" key="8">
    <source>
        <dbReference type="ARBA" id="ARBA00048968"/>
    </source>
</evidence>
<name>A0ABV4L7J9_9GAMM</name>
<dbReference type="PANTHER" id="PTHR30616:SF2">
    <property type="entry name" value="PURINE NUCLEOSIDE PHOSPHORYLASE LACC1"/>
    <property type="match status" value="1"/>
</dbReference>
<sequence length="246" mass="26876">MDWITPSWPAPSHVKAVSTTRNGGVSLLPYTSLNLGDHVQDNPEHVAENRAILASEMQMARTPAWLNQVHGTEVVELPLSSGLVPDADASFTRHVGEVCTIMTADCLPVLFCDKKGTQVAAAHAGWRGLVNGVLEETLATFTDPENVLVWLGPAIGPSAFEVGGEVRDAFIANDSGADIAFQAHNDRWLADIYLLARRRLQRAGVTNINGGDLCTVSEPEHFFSYRRENQTGRQASCIWIEHPPQR</sequence>
<evidence type="ECO:0000256" key="4">
    <source>
        <dbReference type="ARBA" id="ARBA00022723"/>
    </source>
</evidence>
<dbReference type="PANTHER" id="PTHR30616">
    <property type="entry name" value="UNCHARACTERIZED PROTEIN YFIH"/>
    <property type="match status" value="1"/>
</dbReference>
<dbReference type="EMBL" id="JBGONM010000073">
    <property type="protein sequence ID" value="MEZ8083672.1"/>
    <property type="molecule type" value="Genomic_DNA"/>
</dbReference>
<dbReference type="CDD" id="cd16833">
    <property type="entry name" value="YfiH"/>
    <property type="match status" value="1"/>
</dbReference>
<evidence type="ECO:0000313" key="11">
    <source>
        <dbReference type="EMBL" id="MEZ8083672.1"/>
    </source>
</evidence>
<evidence type="ECO:0000256" key="3">
    <source>
        <dbReference type="ARBA" id="ARBA00022679"/>
    </source>
</evidence>
<dbReference type="NCBIfam" id="TIGR00726">
    <property type="entry name" value="peptidoglycan editing factor PgeF"/>
    <property type="match status" value="1"/>
</dbReference>
<comment type="catalytic activity">
    <reaction evidence="8">
        <text>adenosine + phosphate = alpha-D-ribose 1-phosphate + adenine</text>
        <dbReference type="Rhea" id="RHEA:27642"/>
        <dbReference type="ChEBI" id="CHEBI:16335"/>
        <dbReference type="ChEBI" id="CHEBI:16708"/>
        <dbReference type="ChEBI" id="CHEBI:43474"/>
        <dbReference type="ChEBI" id="CHEBI:57720"/>
        <dbReference type="EC" id="2.4.2.1"/>
    </reaction>
    <physiologicalReaction direction="left-to-right" evidence="8">
        <dbReference type="Rhea" id="RHEA:27643"/>
    </physiologicalReaction>
</comment>
<dbReference type="Gene3D" id="3.60.140.10">
    <property type="entry name" value="CNF1/YfiH-like putative cysteine hydrolases"/>
    <property type="match status" value="1"/>
</dbReference>
<keyword evidence="6" id="KW-0862">Zinc</keyword>
<dbReference type="InterPro" id="IPR038371">
    <property type="entry name" value="Cu_polyphenol_OxRdtase_sf"/>
</dbReference>
<dbReference type="InterPro" id="IPR011324">
    <property type="entry name" value="Cytotoxic_necrot_fac-like_cat"/>
</dbReference>
<evidence type="ECO:0000313" key="12">
    <source>
        <dbReference type="Proteomes" id="UP001569154"/>
    </source>
</evidence>
<keyword evidence="5" id="KW-0378">Hydrolase</keyword>
<gene>
    <name evidence="11" type="primary">pgeF</name>
    <name evidence="11" type="ORF">ACED35_21375</name>
</gene>
<evidence type="ECO:0000256" key="7">
    <source>
        <dbReference type="ARBA" id="ARBA00047989"/>
    </source>
</evidence>
<keyword evidence="4" id="KW-0479">Metal-binding</keyword>
<comment type="catalytic activity">
    <reaction evidence="9">
        <text>S-methyl-5'-thioadenosine + phosphate = 5-(methylsulfanyl)-alpha-D-ribose 1-phosphate + adenine</text>
        <dbReference type="Rhea" id="RHEA:11852"/>
        <dbReference type="ChEBI" id="CHEBI:16708"/>
        <dbReference type="ChEBI" id="CHEBI:17509"/>
        <dbReference type="ChEBI" id="CHEBI:43474"/>
        <dbReference type="ChEBI" id="CHEBI:58533"/>
        <dbReference type="EC" id="2.4.2.28"/>
    </reaction>
    <physiologicalReaction direction="left-to-right" evidence="9">
        <dbReference type="Rhea" id="RHEA:11853"/>
    </physiologicalReaction>
</comment>
<organism evidence="11 12">
    <name type="scientific">Enterovibrio norvegicus</name>
    <dbReference type="NCBI Taxonomy" id="188144"/>
    <lineage>
        <taxon>Bacteria</taxon>
        <taxon>Pseudomonadati</taxon>
        <taxon>Pseudomonadota</taxon>
        <taxon>Gammaproteobacteria</taxon>
        <taxon>Vibrionales</taxon>
        <taxon>Vibrionaceae</taxon>
        <taxon>Enterovibrio</taxon>
    </lineage>
</organism>
<accession>A0ABV4L7J9</accession>
<evidence type="ECO:0000256" key="10">
    <source>
        <dbReference type="RuleBase" id="RU361274"/>
    </source>
</evidence>
<comment type="similarity">
    <text evidence="2 10">Belongs to the purine nucleoside phosphorylase YfiH/LACC1 family.</text>
</comment>
<reference evidence="11 12" key="1">
    <citation type="submission" date="2024-06" db="EMBL/GenBank/DDBJ databases">
        <authorList>
            <person name="Steensen K."/>
            <person name="Seneca J."/>
            <person name="Bartlau N."/>
            <person name="Yu A.X."/>
            <person name="Polz M.F."/>
        </authorList>
    </citation>
    <scope>NUCLEOTIDE SEQUENCE [LARGE SCALE GENOMIC DNA]</scope>
    <source>
        <strain evidence="11 12">1F260</strain>
    </source>
</reference>
<evidence type="ECO:0000256" key="6">
    <source>
        <dbReference type="ARBA" id="ARBA00022833"/>
    </source>
</evidence>